<dbReference type="Pfam" id="PF24175">
    <property type="entry name" value="SU10_adaptor"/>
    <property type="match status" value="1"/>
</dbReference>
<reference evidence="1" key="1">
    <citation type="submission" date="2020-03" db="EMBL/GenBank/DDBJ databases">
        <title>The deep terrestrial virosphere.</title>
        <authorList>
            <person name="Holmfeldt K."/>
            <person name="Nilsson E."/>
            <person name="Simone D."/>
            <person name="Lopez-Fernandez M."/>
            <person name="Wu X."/>
            <person name="de Brujin I."/>
            <person name="Lundin D."/>
            <person name="Andersson A."/>
            <person name="Bertilsson S."/>
            <person name="Dopson M."/>
        </authorList>
    </citation>
    <scope>NUCLEOTIDE SEQUENCE</scope>
    <source>
        <strain evidence="1">MM415B01090</strain>
    </source>
</reference>
<dbReference type="InterPro" id="IPR056209">
    <property type="entry name" value="SU10_adaptor"/>
</dbReference>
<name>A0A6M3ITU8_9ZZZZ</name>
<proteinExistence type="predicted"/>
<gene>
    <name evidence="1" type="ORF">MM415B01090_0017</name>
</gene>
<sequence length="234" mass="26250">MLTKIISAALAITLWAASGCLAQGSRVDSLENNVLIRLGYVPNDTSRYQGYALIEYLNEAQTRVAIDAGAYRKLDSVNTVAGWCIYSAPSDAIEGWPIQVLSYEETRKESQWVGLAFKLFPWFTSGEKYEREVMGYVHAGKFVIYPPPAKTGSKLYIFYRAQPTALTTINSLTVIPRIDRPAMIHYAAYLAAAEDWPEKAALELAEYNRHIQERKRDQAGLWFTPPPIPPEVGQ</sequence>
<dbReference type="AlphaFoldDB" id="A0A6M3ITU8"/>
<dbReference type="PROSITE" id="PS51257">
    <property type="entry name" value="PROKAR_LIPOPROTEIN"/>
    <property type="match status" value="1"/>
</dbReference>
<evidence type="ECO:0000313" key="1">
    <source>
        <dbReference type="EMBL" id="QJA60601.1"/>
    </source>
</evidence>
<protein>
    <recommendedName>
        <fullName evidence="2">Lipoprotein</fullName>
    </recommendedName>
</protein>
<accession>A0A6M3ITU8</accession>
<organism evidence="1">
    <name type="scientific">viral metagenome</name>
    <dbReference type="NCBI Taxonomy" id="1070528"/>
    <lineage>
        <taxon>unclassified sequences</taxon>
        <taxon>metagenomes</taxon>
        <taxon>organismal metagenomes</taxon>
    </lineage>
</organism>
<evidence type="ECO:0008006" key="2">
    <source>
        <dbReference type="Google" id="ProtNLM"/>
    </source>
</evidence>
<dbReference type="EMBL" id="MT141414">
    <property type="protein sequence ID" value="QJA60601.1"/>
    <property type="molecule type" value="Genomic_DNA"/>
</dbReference>